<accession>A0A097IVR9</accession>
<evidence type="ECO:0000313" key="4">
    <source>
        <dbReference type="EMBL" id="AIT70712.1"/>
    </source>
</evidence>
<gene>
    <name evidence="4" type="primary">97</name>
</gene>
<dbReference type="InterPro" id="IPR007660">
    <property type="entry name" value="Poxvirus_D3"/>
</dbReference>
<dbReference type="Proteomes" id="UP000121784">
    <property type="component" value="Segment"/>
</dbReference>
<name>A0A097IVR9_9POXV</name>
<keyword evidence="2" id="KW-0946">Virion</keyword>
<evidence type="ECO:0000256" key="3">
    <source>
        <dbReference type="ARBA" id="ARBA00024939"/>
    </source>
</evidence>
<reference evidence="4 5" key="1">
    <citation type="submission" date="2014-09" db="EMBL/GenBank/DDBJ databases">
        <title>Complete Genome Sequence of the Embu Virus Strain SPAn 880.</title>
        <authorList>
            <person name="Ibrahim M.S."/>
            <person name="Antwerpen M.H."/>
            <person name="Georgi E."/>
            <person name="Vette P."/>
            <person name="Zoeller G."/>
            <person name="Meyer H."/>
        </authorList>
    </citation>
    <scope>NUCLEOTIDE SEQUENCE [LARGE SCALE GENOMIC DNA]</scope>
    <source>
        <strain evidence="4">SPAn880</strain>
    </source>
</reference>
<evidence type="ECO:0000256" key="2">
    <source>
        <dbReference type="ARBA" id="ARBA00022844"/>
    </source>
</evidence>
<comment type="subcellular location">
    <subcellularLocation>
        <location evidence="1">Virion</location>
    </subcellularLocation>
</comment>
<protein>
    <submittedName>
        <fullName evidence="4">Virion assembly protein</fullName>
    </submittedName>
</protein>
<dbReference type="GO" id="GO:0044423">
    <property type="term" value="C:virion component"/>
    <property type="evidence" value="ECO:0007669"/>
    <property type="project" value="UniProtKB-KW"/>
</dbReference>
<proteinExistence type="predicted"/>
<comment type="function">
    <text evidence="3">Late protein which is part of a large complex required for early virion morphogenesis. This complex participates in the formation of virosomes and the incorporation of virosomal contents into nascent immature virions.</text>
</comment>
<dbReference type="EMBL" id="KM595078">
    <property type="protein sequence ID" value="AIT70712.1"/>
    <property type="molecule type" value="Genomic_DNA"/>
</dbReference>
<organism evidence="4 5">
    <name type="scientific">Cotia virus</name>
    <dbReference type="NCBI Taxonomy" id="39444"/>
    <lineage>
        <taxon>Viruses</taxon>
        <taxon>Varidnaviria</taxon>
        <taxon>Bamfordvirae</taxon>
        <taxon>Nucleocytoviricota</taxon>
        <taxon>Pokkesviricetes</taxon>
        <taxon>Chitovirales</taxon>
        <taxon>Poxviridae</taxon>
        <taxon>Chordopoxvirinae</taxon>
        <taxon>Oryzopoxvirus</taxon>
        <taxon>Oryzopoxvirus cotia</taxon>
    </lineage>
</organism>
<dbReference type="Pfam" id="PF04580">
    <property type="entry name" value="Pox_D3"/>
    <property type="match status" value="1"/>
</dbReference>
<evidence type="ECO:0000313" key="5">
    <source>
        <dbReference type="Proteomes" id="UP000121784"/>
    </source>
</evidence>
<sequence length="250" mass="29888">MSKSIDIDIIRIKDNIYPRIFNLDIETFCIVGNKIKFIKDIIKSLYEFNIFMCEYNITPDKLGTLEVNLLNSSFKINNRFITIEEFKSYGCPLHWCKYIQYTYNDNDYDNIKIYDMIYKYNNDWSRIIFLQCPYIKDSSYETFLTNPFSIGSDHSAFKNILIRSYINSLIFNNKTSPLYNFLNYLVQPKIKKIKVLIDNNSYDDLKLVTLSYDRNRFNAFIYAWFNKQAITSNKKENENIEKELKLLSIL</sequence>
<evidence type="ECO:0000256" key="1">
    <source>
        <dbReference type="ARBA" id="ARBA00004328"/>
    </source>
</evidence>